<reference evidence="1 2" key="1">
    <citation type="submission" date="2018-06" db="EMBL/GenBank/DDBJ databases">
        <title>Genomic Encyclopedia of Archaeal and Bacterial Type Strains, Phase II (KMG-II): from individual species to whole genera.</title>
        <authorList>
            <person name="Goeker M."/>
        </authorList>
    </citation>
    <scope>NUCLEOTIDE SEQUENCE [LARGE SCALE GENOMIC DNA]</scope>
    <source>
        <strain evidence="1 2">CFPB 3232</strain>
    </source>
</reference>
<accession>A0A328Y9I5</accession>
<organism evidence="1 2">
    <name type="scientific">Paracidovorax anthurii</name>
    <dbReference type="NCBI Taxonomy" id="78229"/>
    <lineage>
        <taxon>Bacteria</taxon>
        <taxon>Pseudomonadati</taxon>
        <taxon>Pseudomonadota</taxon>
        <taxon>Betaproteobacteria</taxon>
        <taxon>Burkholderiales</taxon>
        <taxon>Comamonadaceae</taxon>
        <taxon>Paracidovorax</taxon>
    </lineage>
</organism>
<dbReference type="AlphaFoldDB" id="A0A328Y9I5"/>
<dbReference type="RefSeq" id="WP_111882824.1">
    <property type="nucleotide sequence ID" value="NZ_CBCSGC010000322.1"/>
</dbReference>
<proteinExistence type="predicted"/>
<evidence type="ECO:0000313" key="2">
    <source>
        <dbReference type="Proteomes" id="UP000248856"/>
    </source>
</evidence>
<keyword evidence="2" id="KW-1185">Reference proteome</keyword>
<name>A0A328Y9I5_9BURK</name>
<dbReference type="Proteomes" id="UP000248856">
    <property type="component" value="Unassembled WGS sequence"/>
</dbReference>
<evidence type="ECO:0000313" key="1">
    <source>
        <dbReference type="EMBL" id="RAR70260.1"/>
    </source>
</evidence>
<dbReference type="EMBL" id="QLTA01000115">
    <property type="protein sequence ID" value="RAR70260.1"/>
    <property type="molecule type" value="Genomic_DNA"/>
</dbReference>
<dbReference type="OrthoDB" id="8814142at2"/>
<sequence>MKPASPLNPPLVIAIAKDKYLTPKHPFPDSLHIPAMSPPLYGQDITYGCRSSAPRGHNVGNTAQELRPKMLKLLDIFAKGERTGMAKRLFTEFLCEDRRDVSYFDDNHLNTAVNSHSNINYFCSAILSAPNSPHKSSDHHRIHQSLMDAGWDIKKVRMPVNIGVPALNIGSTLFSTRDYHNGLGLMINGIQYVYVIATHYAYDSEKKEYALTLKFVFYDVFGLDDDDLNEYGSLSDGFLSSPAGVGITAWWQLQHQLAYPPLVTRVVLNRTYEAPAL</sequence>
<comment type="caution">
    <text evidence="1">The sequence shown here is derived from an EMBL/GenBank/DDBJ whole genome shotgun (WGS) entry which is preliminary data.</text>
</comment>
<protein>
    <submittedName>
        <fullName evidence="1">Uncharacterized protein</fullName>
    </submittedName>
</protein>
<gene>
    <name evidence="1" type="ORF">AX018_11154</name>
</gene>